<sequence>MAIADTATRNRSLPDGEHGRALPHRLDEWESQCADGRIDALGRVAGR</sequence>
<gene>
    <name evidence="2" type="ORF">C7S16_2482</name>
</gene>
<feature type="compositionally biased region" description="Basic and acidic residues" evidence="1">
    <location>
        <begin position="12"/>
        <end position="25"/>
    </location>
</feature>
<comment type="caution">
    <text evidence="2">The sequence shown here is derived from an EMBL/GenBank/DDBJ whole genome shotgun (WGS) entry which is preliminary data.</text>
</comment>
<name>A0AAW9D2F4_BURTH</name>
<proteinExistence type="predicted"/>
<evidence type="ECO:0000313" key="3">
    <source>
        <dbReference type="Proteomes" id="UP001272137"/>
    </source>
</evidence>
<dbReference type="Proteomes" id="UP001272137">
    <property type="component" value="Unassembled WGS sequence"/>
</dbReference>
<dbReference type="AlphaFoldDB" id="A0AAW9D2F4"/>
<reference evidence="2" key="1">
    <citation type="submission" date="2018-08" db="EMBL/GenBank/DDBJ databases">
        <title>Identification of Burkholderia cepacia strains that express a Burkholderia pseudomallei-like capsular polysaccharide.</title>
        <authorList>
            <person name="Burtnick M.N."/>
            <person name="Vongsouvath M."/>
            <person name="Newton P."/>
            <person name="Wuthiekanun V."/>
            <person name="Limmathurotsakul D."/>
            <person name="Brett P.J."/>
            <person name="Chantratita N."/>
            <person name="Dance D.A."/>
        </authorList>
    </citation>
    <scope>NUCLEOTIDE SEQUENCE</scope>
    <source>
        <strain evidence="2">SBXCC001</strain>
    </source>
</reference>
<organism evidence="2 3">
    <name type="scientific">Burkholderia thailandensis</name>
    <dbReference type="NCBI Taxonomy" id="57975"/>
    <lineage>
        <taxon>Bacteria</taxon>
        <taxon>Pseudomonadati</taxon>
        <taxon>Pseudomonadota</taxon>
        <taxon>Betaproteobacteria</taxon>
        <taxon>Burkholderiales</taxon>
        <taxon>Burkholderiaceae</taxon>
        <taxon>Burkholderia</taxon>
        <taxon>pseudomallei group</taxon>
    </lineage>
</organism>
<protein>
    <submittedName>
        <fullName evidence="2">Uncharacterized protein</fullName>
    </submittedName>
</protein>
<accession>A0AAW9D2F4</accession>
<feature type="region of interest" description="Disordered" evidence="1">
    <location>
        <begin position="1"/>
        <end position="25"/>
    </location>
</feature>
<dbReference type="EMBL" id="QXCT01000002">
    <property type="protein sequence ID" value="MDW9255439.1"/>
    <property type="molecule type" value="Genomic_DNA"/>
</dbReference>
<evidence type="ECO:0000313" key="2">
    <source>
        <dbReference type="EMBL" id="MDW9255439.1"/>
    </source>
</evidence>
<evidence type="ECO:0000256" key="1">
    <source>
        <dbReference type="SAM" id="MobiDB-lite"/>
    </source>
</evidence>